<dbReference type="InterPro" id="IPR050490">
    <property type="entry name" value="Bact_solute-bd_prot1"/>
</dbReference>
<evidence type="ECO:0000256" key="3">
    <source>
        <dbReference type="ARBA" id="ARBA00023136"/>
    </source>
</evidence>
<evidence type="ECO:0000313" key="7">
    <source>
        <dbReference type="EMBL" id="RCK69737.1"/>
    </source>
</evidence>
<dbReference type="PANTHER" id="PTHR43649:SF33">
    <property type="entry name" value="POLYGALACTURONAN_RHAMNOGALACTURONAN-BINDING PROTEIN YTCQ"/>
    <property type="match status" value="1"/>
</dbReference>
<dbReference type="InterPro" id="IPR006311">
    <property type="entry name" value="TAT_signal"/>
</dbReference>
<evidence type="ECO:0000256" key="2">
    <source>
        <dbReference type="ARBA" id="ARBA00022729"/>
    </source>
</evidence>
<evidence type="ECO:0000256" key="4">
    <source>
        <dbReference type="ARBA" id="ARBA00023139"/>
    </source>
</evidence>
<keyword evidence="2 6" id="KW-0732">Signal</keyword>
<feature type="signal peptide" evidence="6">
    <location>
        <begin position="1"/>
        <end position="25"/>
    </location>
</feature>
<keyword evidence="4" id="KW-0564">Palmitate</keyword>
<name>A0A367YVE7_9ACTN</name>
<keyword evidence="8" id="KW-1185">Reference proteome</keyword>
<evidence type="ECO:0000313" key="8">
    <source>
        <dbReference type="Proteomes" id="UP000252770"/>
    </source>
</evidence>
<comment type="caution">
    <text evidence="7">The sequence shown here is derived from an EMBL/GenBank/DDBJ whole genome shotgun (WGS) entry which is preliminary data.</text>
</comment>
<keyword evidence="1" id="KW-1003">Cell membrane</keyword>
<dbReference type="RefSeq" id="WP_114126497.1">
    <property type="nucleotide sequence ID" value="NZ_QOUI01000005.1"/>
</dbReference>
<dbReference type="Pfam" id="PF01547">
    <property type="entry name" value="SBP_bac_1"/>
    <property type="match status" value="1"/>
</dbReference>
<organism evidence="7 8">
    <name type="scientific">Desertihabitans brevis</name>
    <dbReference type="NCBI Taxonomy" id="2268447"/>
    <lineage>
        <taxon>Bacteria</taxon>
        <taxon>Bacillati</taxon>
        <taxon>Actinomycetota</taxon>
        <taxon>Actinomycetes</taxon>
        <taxon>Propionibacteriales</taxon>
        <taxon>Propionibacteriaceae</taxon>
        <taxon>Desertihabitans</taxon>
    </lineage>
</organism>
<accession>A0A367YVE7</accession>
<keyword evidence="5" id="KW-0449">Lipoprotein</keyword>
<dbReference type="Gene3D" id="3.40.190.10">
    <property type="entry name" value="Periplasmic binding protein-like II"/>
    <property type="match status" value="1"/>
</dbReference>
<keyword evidence="3" id="KW-0472">Membrane</keyword>
<evidence type="ECO:0000256" key="1">
    <source>
        <dbReference type="ARBA" id="ARBA00022475"/>
    </source>
</evidence>
<sequence>MRVTRRDLLRLGGAGAAGALLSACAGPGATPVNTRPTIPPADGPITLTYWSWLKDLQKVCDVWNAQNPHIRVEASWIPGGNDGGYQKMYSALAAGGGPDIGQVEMRTVPEFVLVDGLVDLRRYGVDQYADRFNETLWQQVSFVGGVYGIPQDSGPLALYYRPDLFQAAGAEVPATWEEWNETARRMRATDVYLECLDLSDTSWFAALAQQAGARWLRVEGEEWVIHMTDDATLQVARHFDRAIDEDLITTAYGQFSTPWYAAASAGQIASAAQASWGDALLQSVTSGAGQWRVAPLPTWGSGGYASTFLGGSTAAVLANSKHPQEAMEFAIWMTTSQEGIDAMIANSGIGWSPSRDYIGQSRLGGADFFGGQSYNTEVFEPAAQPEAQNPDWSWWPITQQSFNILSDGFRQKVSGGTLVDAIATAENAIVKAFTNKGLSIRKAEA</sequence>
<evidence type="ECO:0000256" key="5">
    <source>
        <dbReference type="ARBA" id="ARBA00023288"/>
    </source>
</evidence>
<gene>
    <name evidence="7" type="ORF">DT076_09890</name>
</gene>
<dbReference type="Proteomes" id="UP000252770">
    <property type="component" value="Unassembled WGS sequence"/>
</dbReference>
<dbReference type="EMBL" id="QOUI01000005">
    <property type="protein sequence ID" value="RCK69737.1"/>
    <property type="molecule type" value="Genomic_DNA"/>
</dbReference>
<feature type="chain" id="PRO_5038488053" evidence="6">
    <location>
        <begin position="26"/>
        <end position="445"/>
    </location>
</feature>
<dbReference type="SUPFAM" id="SSF53850">
    <property type="entry name" value="Periplasmic binding protein-like II"/>
    <property type="match status" value="1"/>
</dbReference>
<dbReference type="PANTHER" id="PTHR43649">
    <property type="entry name" value="ARABINOSE-BINDING PROTEIN-RELATED"/>
    <property type="match status" value="1"/>
</dbReference>
<dbReference type="PROSITE" id="PS51257">
    <property type="entry name" value="PROKAR_LIPOPROTEIN"/>
    <property type="match status" value="1"/>
</dbReference>
<proteinExistence type="predicted"/>
<dbReference type="InterPro" id="IPR006059">
    <property type="entry name" value="SBP"/>
</dbReference>
<dbReference type="PROSITE" id="PS51318">
    <property type="entry name" value="TAT"/>
    <property type="match status" value="1"/>
</dbReference>
<protein>
    <submittedName>
        <fullName evidence="7">Extracellular solute-binding protein</fullName>
    </submittedName>
</protein>
<evidence type="ECO:0000256" key="6">
    <source>
        <dbReference type="SAM" id="SignalP"/>
    </source>
</evidence>
<dbReference type="AlphaFoldDB" id="A0A367YVE7"/>
<reference evidence="7 8" key="1">
    <citation type="submission" date="2018-07" db="EMBL/GenBank/DDBJ databases">
        <title>Desertimonas flava gen. nov. sp. nov.</title>
        <authorList>
            <person name="Liu S."/>
        </authorList>
    </citation>
    <scope>NUCLEOTIDE SEQUENCE [LARGE SCALE GENOMIC DNA]</scope>
    <source>
        <strain evidence="7 8">16Sb5-5</strain>
    </source>
</reference>